<dbReference type="EMBL" id="LAZR01020450">
    <property type="protein sequence ID" value="KKL88837.1"/>
    <property type="molecule type" value="Genomic_DNA"/>
</dbReference>
<sequence>MKNRKEKKPRLTPEMKQAVTSSYKLGILEGERRCAYRLNILNKINRHLMDEIVRLDKVKPVDSIAISVAIGRKDQG</sequence>
<reference evidence="1" key="1">
    <citation type="journal article" date="2015" name="Nature">
        <title>Complex archaea that bridge the gap between prokaryotes and eukaryotes.</title>
        <authorList>
            <person name="Spang A."/>
            <person name="Saw J.H."/>
            <person name="Jorgensen S.L."/>
            <person name="Zaremba-Niedzwiedzka K."/>
            <person name="Martijn J."/>
            <person name="Lind A.E."/>
            <person name="van Eijk R."/>
            <person name="Schleper C."/>
            <person name="Guy L."/>
            <person name="Ettema T.J."/>
        </authorList>
    </citation>
    <scope>NUCLEOTIDE SEQUENCE</scope>
</reference>
<gene>
    <name evidence="1" type="ORF">LCGC14_1920730</name>
</gene>
<comment type="caution">
    <text evidence="1">The sequence shown here is derived from an EMBL/GenBank/DDBJ whole genome shotgun (WGS) entry which is preliminary data.</text>
</comment>
<dbReference type="AlphaFoldDB" id="A0A0F9INL8"/>
<accession>A0A0F9INL8</accession>
<proteinExistence type="predicted"/>
<name>A0A0F9INL8_9ZZZZ</name>
<organism evidence="1">
    <name type="scientific">marine sediment metagenome</name>
    <dbReference type="NCBI Taxonomy" id="412755"/>
    <lineage>
        <taxon>unclassified sequences</taxon>
        <taxon>metagenomes</taxon>
        <taxon>ecological metagenomes</taxon>
    </lineage>
</organism>
<evidence type="ECO:0000313" key="1">
    <source>
        <dbReference type="EMBL" id="KKL88837.1"/>
    </source>
</evidence>
<protein>
    <submittedName>
        <fullName evidence="1">Uncharacterized protein</fullName>
    </submittedName>
</protein>